<feature type="coiled-coil region" evidence="1">
    <location>
        <begin position="68"/>
        <end position="131"/>
    </location>
</feature>
<evidence type="ECO:0000256" key="1">
    <source>
        <dbReference type="SAM" id="Coils"/>
    </source>
</evidence>
<sequence>MHKKLASDLTSLAHSILQMKNREDVFELKQKAYEVYEKLSVLAYVEEYINNTPNPTKTKEELLKDVLLAEEKKQAEAVEEILPKIEEVSLETKKEVVDDLDAEVEKKKEPIQEEVKVEKSTEEKIQKEEQESIESREVHHLEEDLKEGFEQEADEIAEKVIEGINEEIITNEIIEQPFDELEELLHSDGEDVKNDIKDVGDRKTPTLEDELQDTISVDVITDLFTKAAPKKTINDHFLNTIQIDLNDRIAFVKHLFEGNQNDFNRVISQLNTFKTEKEAKKFINKMIKPDYDWSDKEEYENRLFQIIERRFA</sequence>
<accession>A0AB33KUE2</accession>
<keyword evidence="1" id="KW-0175">Coiled coil</keyword>
<dbReference type="EMBL" id="AP035888">
    <property type="protein sequence ID" value="BFP68439.1"/>
    <property type="molecule type" value="Genomic_DNA"/>
</dbReference>
<protein>
    <submittedName>
        <fullName evidence="2">Uncharacterized protein</fullName>
    </submittedName>
</protein>
<organism evidence="2">
    <name type="scientific">Tenacibaculum sp. Pbs-1</name>
    <dbReference type="NCBI Taxonomy" id="3238748"/>
    <lineage>
        <taxon>Bacteria</taxon>
        <taxon>Pseudomonadati</taxon>
        <taxon>Bacteroidota</taxon>
        <taxon>Flavobacteriia</taxon>
        <taxon>Flavobacteriales</taxon>
        <taxon>Flavobacteriaceae</taxon>
        <taxon>Tenacibaculum</taxon>
    </lineage>
</organism>
<proteinExistence type="predicted"/>
<evidence type="ECO:0000313" key="2">
    <source>
        <dbReference type="EMBL" id="BFP68439.1"/>
    </source>
</evidence>
<reference evidence="2" key="1">
    <citation type="submission" date="2024-08" db="EMBL/GenBank/DDBJ databases">
        <title>Whole genome sequence of Tenacibaculum sp. strain pbs-1 associated with black-spot shell disease in Akoya pearl oysters.</title>
        <authorList>
            <person name="Sakatoku A."/>
            <person name="Suzuki T."/>
            <person name="Hatano K."/>
            <person name="Seki M."/>
            <person name="Tanaka D."/>
            <person name="Nakamura S."/>
            <person name="Suzuki N."/>
            <person name="Isshiki T."/>
        </authorList>
    </citation>
    <scope>NUCLEOTIDE SEQUENCE</scope>
    <source>
        <strain evidence="2">Pbs-1</strain>
    </source>
</reference>
<dbReference type="AlphaFoldDB" id="A0AB33KUE2"/>
<gene>
    <name evidence="2" type="ORF">Pbs1_17820</name>
</gene>
<name>A0AB33KUE2_9FLAO</name>